<feature type="region of interest" description="Disordered" evidence="1">
    <location>
        <begin position="29"/>
        <end position="52"/>
    </location>
</feature>
<dbReference type="InParanoid" id="A0A3Q7F7F9"/>
<organism evidence="2">
    <name type="scientific">Solanum lycopersicum</name>
    <name type="common">Tomato</name>
    <name type="synonym">Lycopersicon esculentum</name>
    <dbReference type="NCBI Taxonomy" id="4081"/>
    <lineage>
        <taxon>Eukaryota</taxon>
        <taxon>Viridiplantae</taxon>
        <taxon>Streptophyta</taxon>
        <taxon>Embryophyta</taxon>
        <taxon>Tracheophyta</taxon>
        <taxon>Spermatophyta</taxon>
        <taxon>Magnoliopsida</taxon>
        <taxon>eudicotyledons</taxon>
        <taxon>Gunneridae</taxon>
        <taxon>Pentapetalae</taxon>
        <taxon>asterids</taxon>
        <taxon>lamiids</taxon>
        <taxon>Solanales</taxon>
        <taxon>Solanaceae</taxon>
        <taxon>Solanoideae</taxon>
        <taxon>Solaneae</taxon>
        <taxon>Solanum</taxon>
        <taxon>Solanum subgen. Lycopersicon</taxon>
    </lineage>
</organism>
<dbReference type="AlphaFoldDB" id="A0A3Q7F7F9"/>
<reference evidence="2" key="1">
    <citation type="journal article" date="2012" name="Nature">
        <title>The tomato genome sequence provides insights into fleshy fruit evolution.</title>
        <authorList>
            <consortium name="Tomato Genome Consortium"/>
        </authorList>
    </citation>
    <scope>NUCLEOTIDE SEQUENCE [LARGE SCALE GENOMIC DNA]</scope>
    <source>
        <strain evidence="2">cv. Heinz 1706</strain>
    </source>
</reference>
<name>A0A3Q7F7F9_SOLLC</name>
<dbReference type="PaxDb" id="4081-Solyc02g085320.1.1"/>
<dbReference type="Gramene" id="Solyc02g085320.1.1">
    <property type="protein sequence ID" value="Solyc02g085320.1.1.1"/>
    <property type="gene ID" value="Solyc02g085320.1"/>
</dbReference>
<evidence type="ECO:0000313" key="3">
    <source>
        <dbReference type="Proteomes" id="UP000004994"/>
    </source>
</evidence>
<protein>
    <submittedName>
        <fullName evidence="2">Uncharacterized protein</fullName>
    </submittedName>
</protein>
<reference evidence="2" key="2">
    <citation type="submission" date="2019-01" db="UniProtKB">
        <authorList>
            <consortium name="EnsemblPlants"/>
        </authorList>
    </citation>
    <scope>IDENTIFICATION</scope>
    <source>
        <strain evidence="2">cv. Heinz 1706</strain>
    </source>
</reference>
<dbReference type="Proteomes" id="UP000004994">
    <property type="component" value="Chromosome 2"/>
</dbReference>
<dbReference type="EnsemblPlants" id="Solyc02g085320.1.1">
    <property type="protein sequence ID" value="Solyc02g085320.1.1.1"/>
    <property type="gene ID" value="Solyc02g085320.1"/>
</dbReference>
<evidence type="ECO:0000256" key="1">
    <source>
        <dbReference type="SAM" id="MobiDB-lite"/>
    </source>
</evidence>
<proteinExistence type="predicted"/>
<evidence type="ECO:0000313" key="2">
    <source>
        <dbReference type="EnsemblPlants" id="Solyc02g085320.1.1.1"/>
    </source>
</evidence>
<feature type="compositionally biased region" description="Low complexity" evidence="1">
    <location>
        <begin position="41"/>
        <end position="52"/>
    </location>
</feature>
<keyword evidence="3" id="KW-1185">Reference proteome</keyword>
<sequence length="52" mass="5917">MVFPPGKYRVAEEQGLPKVMLIRYTQHGGWDEPPLVERSLDSSSQRSLDLMA</sequence>
<accession>A0A3Q7F7F9</accession>